<proteinExistence type="predicted"/>
<dbReference type="Proteomes" id="UP000474967">
    <property type="component" value="Unassembled WGS sequence"/>
</dbReference>
<evidence type="ECO:0000313" key="3">
    <source>
        <dbReference type="Proteomes" id="UP000474967"/>
    </source>
</evidence>
<organism evidence="2 3">
    <name type="scientific">Leifsonia tongyongensis</name>
    <dbReference type="NCBI Taxonomy" id="1268043"/>
    <lineage>
        <taxon>Bacteria</taxon>
        <taxon>Bacillati</taxon>
        <taxon>Actinomycetota</taxon>
        <taxon>Actinomycetes</taxon>
        <taxon>Micrococcales</taxon>
        <taxon>Microbacteriaceae</taxon>
        <taxon>Leifsonia</taxon>
    </lineage>
</organism>
<gene>
    <name evidence="2" type="ORF">G3T36_09215</name>
</gene>
<feature type="transmembrane region" description="Helical" evidence="1">
    <location>
        <begin position="83"/>
        <end position="100"/>
    </location>
</feature>
<name>A0A6L9XYG0_9MICO</name>
<comment type="caution">
    <text evidence="2">The sequence shown here is derived from an EMBL/GenBank/DDBJ whole genome shotgun (WGS) entry which is preliminary data.</text>
</comment>
<accession>A0A6L9XYG0</accession>
<evidence type="ECO:0000256" key="1">
    <source>
        <dbReference type="SAM" id="Phobius"/>
    </source>
</evidence>
<keyword evidence="1" id="KW-0472">Membrane</keyword>
<reference evidence="2 3" key="1">
    <citation type="journal article" date="2014" name="J. Microbiol.">
        <title>Diaminobutyricibacter tongyongensis gen. nov., sp. nov. and Homoserinibacter gongjuensis gen. nov., sp. nov. belong to the family Microbacteriaceae.</title>
        <authorList>
            <person name="Kim S.J."/>
            <person name="Ahn J.H."/>
            <person name="Weon H.Y."/>
            <person name="Hamada M."/>
            <person name="Suzuki K."/>
            <person name="Kwon S.W."/>
        </authorList>
    </citation>
    <scope>NUCLEOTIDE SEQUENCE [LARGE SCALE GENOMIC DNA]</scope>
    <source>
        <strain evidence="2 3">NBRC 108724</strain>
    </source>
</reference>
<protein>
    <submittedName>
        <fullName evidence="2">Lycopene cyclase domain-containing protein</fullName>
    </submittedName>
</protein>
<dbReference type="AlphaFoldDB" id="A0A6L9XYG0"/>
<keyword evidence="1" id="KW-0812">Transmembrane</keyword>
<evidence type="ECO:0000313" key="2">
    <source>
        <dbReference type="EMBL" id="NEN06054.1"/>
    </source>
</evidence>
<dbReference type="RefSeq" id="WP_163289508.1">
    <property type="nucleotide sequence ID" value="NZ_JAAGWY010000002.1"/>
</dbReference>
<feature type="transmembrane region" description="Helical" evidence="1">
    <location>
        <begin position="38"/>
        <end position="63"/>
    </location>
</feature>
<feature type="transmembrane region" description="Helical" evidence="1">
    <location>
        <begin position="6"/>
        <end position="26"/>
    </location>
</feature>
<keyword evidence="1" id="KW-1133">Transmembrane helix</keyword>
<sequence length="106" mass="11305">MTYGLLAAGFLAIAVVTLLGALTRAVDRRELIRRWRAPAAIAAFVLIALTVVFDNLMIAAGLMRYASPEVSGPAIGLMPALDLAYPVAAVILLPALWLLFRRKGDG</sequence>
<keyword evidence="3" id="KW-1185">Reference proteome</keyword>
<dbReference type="EMBL" id="JAAGWY010000002">
    <property type="protein sequence ID" value="NEN06054.1"/>
    <property type="molecule type" value="Genomic_DNA"/>
</dbReference>